<protein>
    <submittedName>
        <fullName evidence="2">5'-nucleotidase C-terminal domain-containing protein</fullName>
    </submittedName>
</protein>
<name>A0ABV8B834_9BACI</name>
<dbReference type="Proteomes" id="UP001595752">
    <property type="component" value="Unassembled WGS sequence"/>
</dbReference>
<sequence length="178" mass="19417">MTKSTATTINPETVIALQNGGGVRATIQPGDITLDEVFQVMPFGNSLGILDLTGAEIREALELSVKDAPNPFGGFLQVSGLKFTYDSRKPVGEKVITVEVKEKDGNYVPLDDAKHYFVATNTFTAKGGDGYTMFKKAYEEGRLSEPGFVDWEMFRDYLTTNPNAVPTVEGRIVDVALN</sequence>
<feature type="domain" description="5'-Nucleotidase C-terminal" evidence="1">
    <location>
        <begin position="9"/>
        <end position="135"/>
    </location>
</feature>
<dbReference type="PANTHER" id="PTHR11575">
    <property type="entry name" value="5'-NUCLEOTIDASE-RELATED"/>
    <property type="match status" value="1"/>
</dbReference>
<dbReference type="InterPro" id="IPR006179">
    <property type="entry name" value="5_nucleotidase/apyrase"/>
</dbReference>
<evidence type="ECO:0000313" key="3">
    <source>
        <dbReference type="Proteomes" id="UP001595752"/>
    </source>
</evidence>
<dbReference type="PANTHER" id="PTHR11575:SF24">
    <property type="entry name" value="5'-NUCLEOTIDASE"/>
    <property type="match status" value="1"/>
</dbReference>
<reference evidence="3" key="1">
    <citation type="journal article" date="2019" name="Int. J. Syst. Evol. Microbiol.">
        <title>The Global Catalogue of Microorganisms (GCM) 10K type strain sequencing project: providing services to taxonomists for standard genome sequencing and annotation.</title>
        <authorList>
            <consortium name="The Broad Institute Genomics Platform"/>
            <consortium name="The Broad Institute Genome Sequencing Center for Infectious Disease"/>
            <person name="Wu L."/>
            <person name="Ma J."/>
        </authorList>
    </citation>
    <scope>NUCLEOTIDE SEQUENCE [LARGE SCALE GENOMIC DNA]</scope>
    <source>
        <strain evidence="3">CCUG 61889</strain>
    </source>
</reference>
<dbReference type="InterPro" id="IPR008334">
    <property type="entry name" value="5'-Nucleotdase_C"/>
</dbReference>
<gene>
    <name evidence="2" type="ORF">ACFOU2_22035</name>
</gene>
<dbReference type="PRINTS" id="PR01607">
    <property type="entry name" value="APYRASEFAMLY"/>
</dbReference>
<evidence type="ECO:0000259" key="1">
    <source>
        <dbReference type="Pfam" id="PF02872"/>
    </source>
</evidence>
<keyword evidence="3" id="KW-1185">Reference proteome</keyword>
<organism evidence="2 3">
    <name type="scientific">Bacillus songklensis</name>
    <dbReference type="NCBI Taxonomy" id="1069116"/>
    <lineage>
        <taxon>Bacteria</taxon>
        <taxon>Bacillati</taxon>
        <taxon>Bacillota</taxon>
        <taxon>Bacilli</taxon>
        <taxon>Bacillales</taxon>
        <taxon>Bacillaceae</taxon>
        <taxon>Bacillus</taxon>
    </lineage>
</organism>
<dbReference type="Gene3D" id="3.90.780.10">
    <property type="entry name" value="5'-Nucleotidase, C-terminal domain"/>
    <property type="match status" value="1"/>
</dbReference>
<evidence type="ECO:0000313" key="2">
    <source>
        <dbReference type="EMBL" id="MFC3886010.1"/>
    </source>
</evidence>
<dbReference type="SUPFAM" id="SSF55816">
    <property type="entry name" value="5'-nucleotidase (syn. UDP-sugar hydrolase), C-terminal domain"/>
    <property type="match status" value="1"/>
</dbReference>
<accession>A0ABV8B834</accession>
<proteinExistence type="predicted"/>
<dbReference type="InterPro" id="IPR036907">
    <property type="entry name" value="5'-Nucleotdase_C_sf"/>
</dbReference>
<comment type="caution">
    <text evidence="2">The sequence shown here is derived from an EMBL/GenBank/DDBJ whole genome shotgun (WGS) entry which is preliminary data.</text>
</comment>
<dbReference type="Pfam" id="PF02872">
    <property type="entry name" value="5_nucleotid_C"/>
    <property type="match status" value="1"/>
</dbReference>
<dbReference type="EMBL" id="JBHRZT010000072">
    <property type="protein sequence ID" value="MFC3886010.1"/>
    <property type="molecule type" value="Genomic_DNA"/>
</dbReference>
<dbReference type="RefSeq" id="WP_377918381.1">
    <property type="nucleotide sequence ID" value="NZ_JBHRZT010000072.1"/>
</dbReference>